<evidence type="ECO:0000256" key="13">
    <source>
        <dbReference type="HAMAP-Rule" id="MF_00034"/>
    </source>
</evidence>
<proteinExistence type="inferred from homology"/>
<comment type="caution">
    <text evidence="15">The sequence shown here is derived from an EMBL/GenBank/DDBJ whole genome shotgun (WGS) entry which is preliminary data.</text>
</comment>
<comment type="catalytic activity">
    <reaction evidence="12 13">
        <text>Endonucleolytic cleavage at a junction such as a reciprocal single-stranded crossover between two homologous DNA duplexes (Holliday junction).</text>
        <dbReference type="EC" id="3.1.21.10"/>
    </reaction>
</comment>
<dbReference type="InterPro" id="IPR002176">
    <property type="entry name" value="X-over_junc_endoDNase_RuvC"/>
</dbReference>
<evidence type="ECO:0000256" key="7">
    <source>
        <dbReference type="ARBA" id="ARBA00022801"/>
    </source>
</evidence>
<keyword evidence="6 13" id="KW-0227">DNA damage</keyword>
<dbReference type="GO" id="GO:0008821">
    <property type="term" value="F:crossover junction DNA endonuclease activity"/>
    <property type="evidence" value="ECO:0007669"/>
    <property type="project" value="UniProtKB-UniRule"/>
</dbReference>
<organism evidence="15 16">
    <name type="scientific">Candidatus Edwardsbacteria bacterium GWF2_54_11</name>
    <dbReference type="NCBI Taxonomy" id="1817851"/>
    <lineage>
        <taxon>Bacteria</taxon>
        <taxon>Candidatus Edwardsiibacteriota</taxon>
    </lineage>
</organism>
<dbReference type="GO" id="GO:0003677">
    <property type="term" value="F:DNA binding"/>
    <property type="evidence" value="ECO:0007669"/>
    <property type="project" value="UniProtKB-KW"/>
</dbReference>
<evidence type="ECO:0000256" key="4">
    <source>
        <dbReference type="ARBA" id="ARBA00022723"/>
    </source>
</evidence>
<dbReference type="GO" id="GO:0000287">
    <property type="term" value="F:magnesium ion binding"/>
    <property type="evidence" value="ECO:0007669"/>
    <property type="project" value="UniProtKB-UniRule"/>
</dbReference>
<dbReference type="EC" id="3.1.21.10" evidence="13 14"/>
<evidence type="ECO:0000256" key="11">
    <source>
        <dbReference type="ARBA" id="ARBA00023204"/>
    </source>
</evidence>
<dbReference type="Pfam" id="PF02075">
    <property type="entry name" value="RuvC"/>
    <property type="match status" value="1"/>
</dbReference>
<dbReference type="Gene3D" id="3.30.420.10">
    <property type="entry name" value="Ribonuclease H-like superfamily/Ribonuclease H"/>
    <property type="match status" value="1"/>
</dbReference>
<feature type="active site" evidence="13">
    <location>
        <position position="139"/>
    </location>
</feature>
<sequence length="179" mass="18887">MIILGIDPGSQTTGYGVLESDGRNRKVVALGCLKARPGVSLSVRLGVIYAGLQGVLEQYQPDEVAVEATFYGKNVHSALVMGHARGVCLLAVQQAGCQLFEYSPLEVKKSVVGQGRAGKGQVGFMIRAMLGLRATPSEDAADALAVAVCHLQRRTLMQLVKKADLTPAPSRSGKGRLSP</sequence>
<keyword evidence="5 13" id="KW-0255">Endonuclease</keyword>
<evidence type="ECO:0000256" key="2">
    <source>
        <dbReference type="ARBA" id="ARBA00022490"/>
    </source>
</evidence>
<gene>
    <name evidence="13" type="primary">ruvC</name>
    <name evidence="15" type="ORF">A2024_02230</name>
</gene>
<dbReference type="PROSITE" id="PS01321">
    <property type="entry name" value="RUVC"/>
    <property type="match status" value="1"/>
</dbReference>
<comment type="function">
    <text evidence="13">The RuvA-RuvB-RuvC complex processes Holliday junction (HJ) DNA during genetic recombination and DNA repair. Endonuclease that resolves HJ intermediates. Cleaves cruciform DNA by making single-stranded nicks across the HJ at symmetrical positions within the homologous arms, yielding a 5'-phosphate and a 3'-hydroxyl group; requires a central core of homology in the junction. The consensus cleavage sequence is 5'-(A/T)TT(C/G)-3'. Cleavage occurs on the 3'-side of the TT dinucleotide at the point of strand exchange. HJ branch migration catalyzed by RuvA-RuvB allows RuvC to scan DNA until it finds its consensus sequence, where it cleaves and resolves the cruciform DNA.</text>
</comment>
<keyword evidence="3 13" id="KW-0540">Nuclease</keyword>
<evidence type="ECO:0000256" key="3">
    <source>
        <dbReference type="ARBA" id="ARBA00022722"/>
    </source>
</evidence>
<dbReference type="CDD" id="cd16962">
    <property type="entry name" value="RuvC"/>
    <property type="match status" value="1"/>
</dbReference>
<feature type="binding site" evidence="13">
    <location>
        <position position="67"/>
    </location>
    <ligand>
        <name>Mg(2+)</name>
        <dbReference type="ChEBI" id="CHEBI:18420"/>
        <label>2</label>
    </ligand>
</feature>
<evidence type="ECO:0000256" key="14">
    <source>
        <dbReference type="NCBIfam" id="TIGR00228"/>
    </source>
</evidence>
<dbReference type="InterPro" id="IPR036397">
    <property type="entry name" value="RNaseH_sf"/>
</dbReference>
<dbReference type="AlphaFoldDB" id="A0A1F5R783"/>
<evidence type="ECO:0000313" key="15">
    <source>
        <dbReference type="EMBL" id="OGF10327.1"/>
    </source>
</evidence>
<dbReference type="GO" id="GO:0006281">
    <property type="term" value="P:DNA repair"/>
    <property type="evidence" value="ECO:0007669"/>
    <property type="project" value="UniProtKB-UniRule"/>
</dbReference>
<dbReference type="GO" id="GO:0005737">
    <property type="term" value="C:cytoplasm"/>
    <property type="evidence" value="ECO:0007669"/>
    <property type="project" value="UniProtKB-SubCell"/>
</dbReference>
<keyword evidence="7 13" id="KW-0378">Hydrolase</keyword>
<dbReference type="Proteomes" id="UP000177230">
    <property type="component" value="Unassembled WGS sequence"/>
</dbReference>
<dbReference type="PANTHER" id="PTHR30194:SF3">
    <property type="entry name" value="CROSSOVER JUNCTION ENDODEOXYRIBONUCLEASE RUVC"/>
    <property type="match status" value="1"/>
</dbReference>
<keyword evidence="9 13" id="KW-0238">DNA-binding</keyword>
<evidence type="ECO:0000256" key="1">
    <source>
        <dbReference type="ARBA" id="ARBA00009518"/>
    </source>
</evidence>
<feature type="active site" evidence="13">
    <location>
        <position position="7"/>
    </location>
</feature>
<dbReference type="InterPro" id="IPR020563">
    <property type="entry name" value="X-over_junc_endoDNase_Mg_BS"/>
</dbReference>
<evidence type="ECO:0000256" key="12">
    <source>
        <dbReference type="ARBA" id="ARBA00029354"/>
    </source>
</evidence>
<keyword evidence="4 13" id="KW-0479">Metal-binding</keyword>
<comment type="cofactor">
    <cofactor evidence="13">
        <name>Mg(2+)</name>
        <dbReference type="ChEBI" id="CHEBI:18420"/>
    </cofactor>
    <text evidence="13">Binds 2 Mg(2+) ion per subunit.</text>
</comment>
<dbReference type="EMBL" id="MFFM01000039">
    <property type="protein sequence ID" value="OGF10327.1"/>
    <property type="molecule type" value="Genomic_DNA"/>
</dbReference>
<evidence type="ECO:0000256" key="6">
    <source>
        <dbReference type="ARBA" id="ARBA00022763"/>
    </source>
</evidence>
<evidence type="ECO:0000256" key="8">
    <source>
        <dbReference type="ARBA" id="ARBA00022842"/>
    </source>
</evidence>
<feature type="active site" evidence="13">
    <location>
        <position position="67"/>
    </location>
</feature>
<dbReference type="FunFam" id="3.30.420.10:FF:000002">
    <property type="entry name" value="Crossover junction endodeoxyribonuclease RuvC"/>
    <property type="match status" value="1"/>
</dbReference>
<evidence type="ECO:0000313" key="16">
    <source>
        <dbReference type="Proteomes" id="UP000177230"/>
    </source>
</evidence>
<accession>A0A1F5R783</accession>
<comment type="similarity">
    <text evidence="1 13">Belongs to the RuvC family.</text>
</comment>
<evidence type="ECO:0000256" key="9">
    <source>
        <dbReference type="ARBA" id="ARBA00023125"/>
    </source>
</evidence>
<keyword evidence="11 13" id="KW-0234">DNA repair</keyword>
<dbReference type="InterPro" id="IPR012337">
    <property type="entry name" value="RNaseH-like_sf"/>
</dbReference>
<dbReference type="NCBIfam" id="TIGR00228">
    <property type="entry name" value="ruvC"/>
    <property type="match status" value="1"/>
</dbReference>
<comment type="subcellular location">
    <subcellularLocation>
        <location evidence="13">Cytoplasm</location>
    </subcellularLocation>
</comment>
<keyword evidence="8 13" id="KW-0460">Magnesium</keyword>
<feature type="binding site" evidence="13">
    <location>
        <position position="7"/>
    </location>
    <ligand>
        <name>Mg(2+)</name>
        <dbReference type="ChEBI" id="CHEBI:18420"/>
        <label>1</label>
    </ligand>
</feature>
<dbReference type="PRINTS" id="PR00696">
    <property type="entry name" value="RSOLVASERUVC"/>
</dbReference>
<dbReference type="SUPFAM" id="SSF53098">
    <property type="entry name" value="Ribonuclease H-like"/>
    <property type="match status" value="1"/>
</dbReference>
<evidence type="ECO:0000256" key="5">
    <source>
        <dbReference type="ARBA" id="ARBA00022759"/>
    </source>
</evidence>
<keyword evidence="2 13" id="KW-0963">Cytoplasm</keyword>
<dbReference type="GO" id="GO:0006310">
    <property type="term" value="P:DNA recombination"/>
    <property type="evidence" value="ECO:0007669"/>
    <property type="project" value="UniProtKB-UniRule"/>
</dbReference>
<dbReference type="PANTHER" id="PTHR30194">
    <property type="entry name" value="CROSSOVER JUNCTION ENDODEOXYRIBONUCLEASE RUVC"/>
    <property type="match status" value="1"/>
</dbReference>
<reference evidence="15 16" key="1">
    <citation type="journal article" date="2016" name="Nat. Commun.">
        <title>Thousands of microbial genomes shed light on interconnected biogeochemical processes in an aquifer system.</title>
        <authorList>
            <person name="Anantharaman K."/>
            <person name="Brown C.T."/>
            <person name="Hug L.A."/>
            <person name="Sharon I."/>
            <person name="Castelle C.J."/>
            <person name="Probst A.J."/>
            <person name="Thomas B.C."/>
            <person name="Singh A."/>
            <person name="Wilkins M.J."/>
            <person name="Karaoz U."/>
            <person name="Brodie E.L."/>
            <person name="Williams K.H."/>
            <person name="Hubbard S.S."/>
            <person name="Banfield J.F."/>
        </authorList>
    </citation>
    <scope>NUCLEOTIDE SEQUENCE [LARGE SCALE GENOMIC DNA]</scope>
</reference>
<keyword evidence="10 13" id="KW-0233">DNA recombination</keyword>
<comment type="subunit">
    <text evidence="13">Homodimer which binds Holliday junction (HJ) DNA. The HJ becomes 2-fold symmetrical on binding to RuvC with unstacked arms; it has a different conformation from HJ DNA in complex with RuvA. In the full resolvosome a probable DNA-RuvA(4)-RuvB(12)-RuvC(2) complex forms which resolves the HJ.</text>
</comment>
<protein>
    <recommendedName>
        <fullName evidence="13 14">Crossover junction endodeoxyribonuclease RuvC</fullName>
        <ecNumber evidence="13 14">3.1.21.10</ecNumber>
    </recommendedName>
    <alternativeName>
        <fullName evidence="13">Holliday junction nuclease RuvC</fullName>
    </alternativeName>
    <alternativeName>
        <fullName evidence="13">Holliday junction resolvase RuvC</fullName>
    </alternativeName>
</protein>
<feature type="binding site" evidence="13">
    <location>
        <position position="139"/>
    </location>
    <ligand>
        <name>Mg(2+)</name>
        <dbReference type="ChEBI" id="CHEBI:18420"/>
        <label>1</label>
    </ligand>
</feature>
<dbReference type="HAMAP" id="MF_00034">
    <property type="entry name" value="RuvC"/>
    <property type="match status" value="1"/>
</dbReference>
<dbReference type="GO" id="GO:0048476">
    <property type="term" value="C:Holliday junction resolvase complex"/>
    <property type="evidence" value="ECO:0007669"/>
    <property type="project" value="UniProtKB-UniRule"/>
</dbReference>
<name>A0A1F5R783_9BACT</name>
<evidence type="ECO:0000256" key="10">
    <source>
        <dbReference type="ARBA" id="ARBA00023172"/>
    </source>
</evidence>